<name>A0AAV4TRP7_CAEEX</name>
<feature type="compositionally biased region" description="Polar residues" evidence="1">
    <location>
        <begin position="14"/>
        <end position="26"/>
    </location>
</feature>
<dbReference type="AlphaFoldDB" id="A0AAV4TRP7"/>
<dbReference type="Proteomes" id="UP001054945">
    <property type="component" value="Unassembled WGS sequence"/>
</dbReference>
<organism evidence="2 3">
    <name type="scientific">Caerostris extrusa</name>
    <name type="common">Bark spider</name>
    <name type="synonym">Caerostris bankana</name>
    <dbReference type="NCBI Taxonomy" id="172846"/>
    <lineage>
        <taxon>Eukaryota</taxon>
        <taxon>Metazoa</taxon>
        <taxon>Ecdysozoa</taxon>
        <taxon>Arthropoda</taxon>
        <taxon>Chelicerata</taxon>
        <taxon>Arachnida</taxon>
        <taxon>Araneae</taxon>
        <taxon>Araneomorphae</taxon>
        <taxon>Entelegynae</taxon>
        <taxon>Araneoidea</taxon>
        <taxon>Araneidae</taxon>
        <taxon>Caerostris</taxon>
    </lineage>
</organism>
<keyword evidence="3" id="KW-1185">Reference proteome</keyword>
<gene>
    <name evidence="2" type="ORF">CEXT_780691</name>
</gene>
<sequence>MKNHRTNRVIYGDGSNNNTNQPSPNRIGTGKEKKDPSLQVYTLGQQQTIMRRHQRGDHILCTKITSDILWSSCRSGDDPSSVCGSLRIVWSLPPWHFHSSLPFLFFSSSILKYRETRRCCYLPFPLYLFWLDSRFHLVK</sequence>
<reference evidence="2 3" key="1">
    <citation type="submission" date="2021-06" db="EMBL/GenBank/DDBJ databases">
        <title>Caerostris extrusa draft genome.</title>
        <authorList>
            <person name="Kono N."/>
            <person name="Arakawa K."/>
        </authorList>
    </citation>
    <scope>NUCLEOTIDE SEQUENCE [LARGE SCALE GENOMIC DNA]</scope>
</reference>
<evidence type="ECO:0000256" key="1">
    <source>
        <dbReference type="SAM" id="MobiDB-lite"/>
    </source>
</evidence>
<evidence type="ECO:0000313" key="2">
    <source>
        <dbReference type="EMBL" id="GIY47992.1"/>
    </source>
</evidence>
<dbReference type="EMBL" id="BPLR01011656">
    <property type="protein sequence ID" value="GIY47992.1"/>
    <property type="molecule type" value="Genomic_DNA"/>
</dbReference>
<protein>
    <submittedName>
        <fullName evidence="2">Uncharacterized protein</fullName>
    </submittedName>
</protein>
<evidence type="ECO:0000313" key="3">
    <source>
        <dbReference type="Proteomes" id="UP001054945"/>
    </source>
</evidence>
<feature type="region of interest" description="Disordered" evidence="1">
    <location>
        <begin position="1"/>
        <end position="35"/>
    </location>
</feature>
<comment type="caution">
    <text evidence="2">The sequence shown here is derived from an EMBL/GenBank/DDBJ whole genome shotgun (WGS) entry which is preliminary data.</text>
</comment>
<accession>A0AAV4TRP7</accession>
<proteinExistence type="predicted"/>